<evidence type="ECO:0000259" key="5">
    <source>
        <dbReference type="Pfam" id="PF08100"/>
    </source>
</evidence>
<keyword evidence="1" id="KW-0489">Methyltransferase</keyword>
<dbReference type="SUPFAM" id="SSF54995">
    <property type="entry name" value="Ribosomal protein S6"/>
    <property type="match status" value="1"/>
</dbReference>
<reference evidence="6 7" key="1">
    <citation type="submission" date="2024-01" db="EMBL/GenBank/DDBJ databases">
        <title>Genome assemblies of Stephania.</title>
        <authorList>
            <person name="Yang L."/>
        </authorList>
    </citation>
    <scope>NUCLEOTIDE SEQUENCE [LARGE SCALE GENOMIC DNA]</scope>
    <source>
        <strain evidence="6">JXDWG</strain>
        <tissue evidence="6">Leaf</tissue>
    </source>
</reference>
<dbReference type="EMBL" id="JBBNAG010000010">
    <property type="protein sequence ID" value="KAK9100083.1"/>
    <property type="molecule type" value="Genomic_DNA"/>
</dbReference>
<keyword evidence="3" id="KW-0949">S-adenosyl-L-methionine</keyword>
<name>A0AAP0F0A7_9MAGN</name>
<dbReference type="SUPFAM" id="SSF46785">
    <property type="entry name" value="Winged helix' DNA-binding domain"/>
    <property type="match status" value="1"/>
</dbReference>
<feature type="domain" description="O-methyltransferase C-terminal" evidence="4">
    <location>
        <begin position="109"/>
        <end position="314"/>
    </location>
</feature>
<evidence type="ECO:0000256" key="2">
    <source>
        <dbReference type="ARBA" id="ARBA00022679"/>
    </source>
</evidence>
<protein>
    <submittedName>
        <fullName evidence="6">Uncharacterized protein</fullName>
    </submittedName>
</protein>
<proteinExistence type="predicted"/>
<feature type="domain" description="O-methyltransferase dimerisation" evidence="5">
    <location>
        <begin position="1"/>
        <end position="86"/>
    </location>
</feature>
<dbReference type="GO" id="GO:0003735">
    <property type="term" value="F:structural constituent of ribosome"/>
    <property type="evidence" value="ECO:0007669"/>
    <property type="project" value="InterPro"/>
</dbReference>
<dbReference type="GO" id="GO:0005840">
    <property type="term" value="C:ribosome"/>
    <property type="evidence" value="ECO:0007669"/>
    <property type="project" value="InterPro"/>
</dbReference>
<dbReference type="Gene3D" id="3.40.50.150">
    <property type="entry name" value="Vaccinia Virus protein VP39"/>
    <property type="match status" value="1"/>
</dbReference>
<evidence type="ECO:0000313" key="7">
    <source>
        <dbReference type="Proteomes" id="UP001419268"/>
    </source>
</evidence>
<evidence type="ECO:0000313" key="6">
    <source>
        <dbReference type="EMBL" id="KAK9100083.1"/>
    </source>
</evidence>
<keyword evidence="7" id="KW-1185">Reference proteome</keyword>
<dbReference type="InterPro" id="IPR035980">
    <property type="entry name" value="Ribosomal_bS6_sf"/>
</dbReference>
<keyword evidence="2" id="KW-0808">Transferase</keyword>
<gene>
    <name evidence="6" type="ORF">Scep_023513</name>
</gene>
<dbReference type="InterPro" id="IPR029063">
    <property type="entry name" value="SAM-dependent_MTases_sf"/>
</dbReference>
<dbReference type="AlphaFoldDB" id="A0AAP0F0A7"/>
<dbReference type="InterPro" id="IPR036390">
    <property type="entry name" value="WH_DNA-bd_sf"/>
</dbReference>
<organism evidence="6 7">
    <name type="scientific">Stephania cephalantha</name>
    <dbReference type="NCBI Taxonomy" id="152367"/>
    <lineage>
        <taxon>Eukaryota</taxon>
        <taxon>Viridiplantae</taxon>
        <taxon>Streptophyta</taxon>
        <taxon>Embryophyta</taxon>
        <taxon>Tracheophyta</taxon>
        <taxon>Spermatophyta</taxon>
        <taxon>Magnoliopsida</taxon>
        <taxon>Ranunculales</taxon>
        <taxon>Menispermaceae</taxon>
        <taxon>Menispermoideae</taxon>
        <taxon>Cissampelideae</taxon>
        <taxon>Stephania</taxon>
    </lineage>
</organism>
<dbReference type="GO" id="GO:0008171">
    <property type="term" value="F:O-methyltransferase activity"/>
    <property type="evidence" value="ECO:0007669"/>
    <property type="project" value="InterPro"/>
</dbReference>
<dbReference type="Pfam" id="PF08100">
    <property type="entry name" value="Dimerisation"/>
    <property type="match status" value="1"/>
</dbReference>
<dbReference type="GO" id="GO:0032259">
    <property type="term" value="P:methylation"/>
    <property type="evidence" value="ECO:0007669"/>
    <property type="project" value="UniProtKB-KW"/>
</dbReference>
<evidence type="ECO:0000256" key="3">
    <source>
        <dbReference type="ARBA" id="ARBA00022691"/>
    </source>
</evidence>
<dbReference type="Gene3D" id="1.10.10.10">
    <property type="entry name" value="Winged helix-like DNA-binding domain superfamily/Winged helix DNA-binding domain"/>
    <property type="match status" value="1"/>
</dbReference>
<dbReference type="SUPFAM" id="SSF53335">
    <property type="entry name" value="S-adenosyl-L-methionine-dependent methyltransferases"/>
    <property type="match status" value="1"/>
</dbReference>
<sequence length="433" mass="49343">MRAAIKLNVFEIMSRAPTTYLSASEIASQLPNNKNPDAHIILDRLLRLLASHSVLTCIIKENDINNIGGEVERFYGLTQVSKYFIKNEEGVSLCSSLLFTNDKISLETWYYFDDTVLNPDFSAVTKVCGMDAYEYGAKHPEMNELFNRSMSDDSSIIMKKILENYKGFEGLKVLVDVGGGVGTNTNIIVSKFPTIRGINFDLPHVIETAPSYPGVEHVGGDMFVSIPKGDAIFMKWVLHNWSDEQCLALLKKCYEVLPDEGKVIVVDTIVPAVPHPNNATRLSYIYDLMMMTFNSKVKERTEEEFKALAKKSGFTRIRLACNAFNFWKQVKEDGRALPEFTDVEEVRHYEVIYLIHENYVEDVDSVKSKIEGFMREKKGKMEAKWINDFKSLLDKDERVIRRLVIKRDEAITEDCPPPVEFHTLRANSSTDDE</sequence>
<dbReference type="PROSITE" id="PS51683">
    <property type="entry name" value="SAM_OMT_II"/>
    <property type="match status" value="1"/>
</dbReference>
<dbReference type="InterPro" id="IPR012967">
    <property type="entry name" value="COMT_dimerisation"/>
</dbReference>
<dbReference type="GO" id="GO:0006412">
    <property type="term" value="P:translation"/>
    <property type="evidence" value="ECO:0007669"/>
    <property type="project" value="InterPro"/>
</dbReference>
<dbReference type="GO" id="GO:0046983">
    <property type="term" value="F:protein dimerization activity"/>
    <property type="evidence" value="ECO:0007669"/>
    <property type="project" value="InterPro"/>
</dbReference>
<comment type="caution">
    <text evidence="6">The sequence shown here is derived from an EMBL/GenBank/DDBJ whole genome shotgun (WGS) entry which is preliminary data.</text>
</comment>
<dbReference type="FunFam" id="1.10.10.10:FF:000357">
    <property type="entry name" value="Caffeic acid 3-O-methyltransferase"/>
    <property type="match status" value="1"/>
</dbReference>
<dbReference type="Pfam" id="PF00891">
    <property type="entry name" value="Methyltransf_2"/>
    <property type="match status" value="1"/>
</dbReference>
<dbReference type="PANTHER" id="PTHR11746">
    <property type="entry name" value="O-METHYLTRANSFERASE"/>
    <property type="match status" value="1"/>
</dbReference>
<dbReference type="InterPro" id="IPR001077">
    <property type="entry name" value="COMT_C"/>
</dbReference>
<evidence type="ECO:0000259" key="4">
    <source>
        <dbReference type="Pfam" id="PF00891"/>
    </source>
</evidence>
<dbReference type="InterPro" id="IPR016461">
    <property type="entry name" value="COMT-like"/>
</dbReference>
<evidence type="ECO:0000256" key="1">
    <source>
        <dbReference type="ARBA" id="ARBA00022603"/>
    </source>
</evidence>
<accession>A0AAP0F0A7</accession>
<dbReference type="Proteomes" id="UP001419268">
    <property type="component" value="Unassembled WGS sequence"/>
</dbReference>
<dbReference type="InterPro" id="IPR036388">
    <property type="entry name" value="WH-like_DNA-bd_sf"/>
</dbReference>
<dbReference type="GO" id="GO:0019843">
    <property type="term" value="F:rRNA binding"/>
    <property type="evidence" value="ECO:0007669"/>
    <property type="project" value="InterPro"/>
</dbReference>